<dbReference type="Pfam" id="PF12584">
    <property type="entry name" value="TRAPPC10"/>
    <property type="match status" value="1"/>
</dbReference>
<dbReference type="PANTHER" id="PTHR13251:SF3">
    <property type="entry name" value="TRAFFICKING PROTEIN PARTICLE COMPLEX SUBUNIT 10"/>
    <property type="match status" value="1"/>
</dbReference>
<feature type="domain" description="TRAPPC10/Trs130 C-terminal" evidence="4">
    <location>
        <begin position="1015"/>
        <end position="1160"/>
    </location>
</feature>
<dbReference type="InterPro" id="IPR022233">
    <property type="entry name" value="TRAPPC10/Trs130_C"/>
</dbReference>
<dbReference type="Proteomes" id="UP000054485">
    <property type="component" value="Unassembled WGS sequence"/>
</dbReference>
<reference evidence="7 8" key="1">
    <citation type="submission" date="2014-04" db="EMBL/GenBank/DDBJ databases">
        <authorList>
            <consortium name="DOE Joint Genome Institute"/>
            <person name="Kuo A."/>
            <person name="Ruytinx J."/>
            <person name="Rineau F."/>
            <person name="Colpaert J."/>
            <person name="Kohler A."/>
            <person name="Nagy L.G."/>
            <person name="Floudas D."/>
            <person name="Copeland A."/>
            <person name="Barry K.W."/>
            <person name="Cichocki N."/>
            <person name="Veneault-Fourrey C."/>
            <person name="LaButti K."/>
            <person name="Lindquist E.A."/>
            <person name="Lipzen A."/>
            <person name="Lundell T."/>
            <person name="Morin E."/>
            <person name="Murat C."/>
            <person name="Sun H."/>
            <person name="Tunlid A."/>
            <person name="Henrissat B."/>
            <person name="Grigoriev I.V."/>
            <person name="Hibbett D.S."/>
            <person name="Martin F."/>
            <person name="Nordberg H.P."/>
            <person name="Cantor M.N."/>
            <person name="Hua S.X."/>
        </authorList>
    </citation>
    <scope>NUCLEOTIDE SEQUENCE [LARGE SCALE GENOMIC DNA]</scope>
    <source>
        <strain evidence="7 8">UH-Slu-Lm8-n1</strain>
    </source>
</reference>
<dbReference type="GO" id="GO:1990071">
    <property type="term" value="C:TRAPPII protein complex"/>
    <property type="evidence" value="ECO:0007669"/>
    <property type="project" value="InterPro"/>
</dbReference>
<dbReference type="GO" id="GO:0005829">
    <property type="term" value="C:cytosol"/>
    <property type="evidence" value="ECO:0007669"/>
    <property type="project" value="GOC"/>
</dbReference>
<comment type="subcellular location">
    <subcellularLocation>
        <location evidence="1">Golgi apparatus</location>
    </subcellularLocation>
</comment>
<accession>A0A0D0BIF3</accession>
<proteinExistence type="predicted"/>
<dbReference type="GO" id="GO:0034498">
    <property type="term" value="P:early endosome to Golgi transport"/>
    <property type="evidence" value="ECO:0007669"/>
    <property type="project" value="TreeGrafter"/>
</dbReference>
<evidence type="ECO:0000256" key="3">
    <source>
        <dbReference type="ARBA" id="ARBA00023034"/>
    </source>
</evidence>
<feature type="domain" description="TRAPPC10/Trs130 N-terminal" evidence="5">
    <location>
        <begin position="1"/>
        <end position="318"/>
    </location>
</feature>
<dbReference type="PANTHER" id="PTHR13251">
    <property type="entry name" value="EPILEPSY HOLOPROSENCEPHALY CANDIDATE 1/TMEM1"/>
    <property type="match status" value="1"/>
</dbReference>
<dbReference type="STRING" id="930992.A0A0D0BIF3"/>
<name>A0A0D0BIF3_9AGAM</name>
<dbReference type="InterPro" id="IPR055505">
    <property type="entry name" value="DUF7077"/>
</dbReference>
<dbReference type="Pfam" id="PF23036">
    <property type="entry name" value="TRAPPC10_1st"/>
    <property type="match status" value="1"/>
</dbReference>
<evidence type="ECO:0000259" key="4">
    <source>
        <dbReference type="Pfam" id="PF12584"/>
    </source>
</evidence>
<keyword evidence="2" id="KW-0813">Transport</keyword>
<evidence type="ECO:0000256" key="2">
    <source>
        <dbReference type="ARBA" id="ARBA00022448"/>
    </source>
</evidence>
<evidence type="ECO:0000313" key="8">
    <source>
        <dbReference type="Proteomes" id="UP000054485"/>
    </source>
</evidence>
<evidence type="ECO:0000259" key="5">
    <source>
        <dbReference type="Pfam" id="PF23036"/>
    </source>
</evidence>
<dbReference type="InterPro" id="IPR045126">
    <property type="entry name" value="TRAPPC10/Trs130"/>
</dbReference>
<keyword evidence="8" id="KW-1185">Reference proteome</keyword>
<sequence>MSNQHVLVTYSAPVSFLASESWRQVLAALQSQLPLRSIHWKSASRPNLKTIQELELTLVPLDSLRDEHTSQVPVTLLEKPLLNLYVVTCEDNDSYKTIVKKQIKDWHSAISQRKNQEWIIVHVVRSDVKTTDRKFFNMKSSVLDKIKADFNIDKRDRCVQLSWTAGDHSPVIWADLVNKIKDGLLSALDSSVSQREEEVRRSESQRQMPGWNFCTFFILKESLASSFEGVKLFEDALHQYNELEVSFIEVLREKNMSWFGSLIQPVDKDDSVPLLSITKKHYRDLILANSISVFDFRIYLLARQCALLNKMRRLSKICQKVTTFLGTFGRRLREVEAKLPEYFIESWIFSSALSVVDQCDMWAHTIELDSIQLARFSASKGELLELAKTQLDIIGVKVGHLPKKLPFATTSMEETALHSEQITKRSSTQRISNHEVILAIGGKEAFYDLYCATSNRAIDMYVKAGRRKFALKLHGFLAALDIHRGRLASALAIFTSLPAHYAPHMWISLESFVLSRALDIHAELENPQDREWIHILLAYLRTCTNDMSKELASGVDKEKSVTQLIGALRTAAASLDSDLVHTDHPIMAVQVSGDATCSDDEDLVLVDVTVSNHLPCDVFVDEINITLRGRDSERLKFVAKVDKLSPGQSTVTLSCPSSSWGLYTLESSEVVMSRVHFQWQHTGTVATTPKKNQISLVRVPRSLRALDIQIRQPQQTELGATSHLLLVISTGQNDISRATIKPTPPSGVQFNYSAACIEAEGMGTLEASDNVIVLLDAPVDADVVISLPHSDASRYHTMKIWLNVTYNTQSSMGVIRTLQTSRVVTVSLPIAVNVEDFFRGKRLFSKFTISATSHQYVRISSTELQSARCLDGVKISGCRSSRPVMIVTPEHPVNFLFSIESSNGPVLEPLSLVIKYRILRDEVEALVRQTVEAVLSSMPIEKPQYGSLRRMLIDKLVAQLESDAEWVEAYRATGEIILPRSFEAGGDFQEPIQEALAQCRSETASPCPWREIKIPVDVPRMNIVTAAQITIQPSSLPSGIQSDRLPSIYAGQPINATLIFKTSFHWAEKEGRQRCYTMRYDVEERVKDWLLCGRKRGDFVATDGGSFTVPLTLIALHHGEISLPKVDVRPLSIPTQASMEPTVPSADTCQVHGAEKVLILPRGGRNTYIVGMGGEYE</sequence>
<evidence type="ECO:0000256" key="1">
    <source>
        <dbReference type="ARBA" id="ARBA00004555"/>
    </source>
</evidence>
<evidence type="ECO:0000313" key="7">
    <source>
        <dbReference type="EMBL" id="KIK49349.1"/>
    </source>
</evidence>
<evidence type="ECO:0008006" key="9">
    <source>
        <dbReference type="Google" id="ProtNLM"/>
    </source>
</evidence>
<dbReference type="InterPro" id="IPR056913">
    <property type="entry name" value="TRAPPC10/Trs130_N"/>
</dbReference>
<dbReference type="AlphaFoldDB" id="A0A0D0BIF3"/>
<dbReference type="InParanoid" id="A0A0D0BIF3"/>
<feature type="domain" description="DUF7077" evidence="6">
    <location>
        <begin position="704"/>
        <end position="810"/>
    </location>
</feature>
<dbReference type="GO" id="GO:0006891">
    <property type="term" value="P:intra-Golgi vesicle-mediated transport"/>
    <property type="evidence" value="ECO:0007669"/>
    <property type="project" value="TreeGrafter"/>
</dbReference>
<protein>
    <recommendedName>
        <fullName evidence="9">Trafficking protein particle complex subunit 10</fullName>
    </recommendedName>
</protein>
<reference evidence="8" key="2">
    <citation type="submission" date="2015-01" db="EMBL/GenBank/DDBJ databases">
        <title>Evolutionary Origins and Diversification of the Mycorrhizal Mutualists.</title>
        <authorList>
            <consortium name="DOE Joint Genome Institute"/>
            <consortium name="Mycorrhizal Genomics Consortium"/>
            <person name="Kohler A."/>
            <person name="Kuo A."/>
            <person name="Nagy L.G."/>
            <person name="Floudas D."/>
            <person name="Copeland A."/>
            <person name="Barry K.W."/>
            <person name="Cichocki N."/>
            <person name="Veneault-Fourrey C."/>
            <person name="LaButti K."/>
            <person name="Lindquist E.A."/>
            <person name="Lipzen A."/>
            <person name="Lundell T."/>
            <person name="Morin E."/>
            <person name="Murat C."/>
            <person name="Riley R."/>
            <person name="Ohm R."/>
            <person name="Sun H."/>
            <person name="Tunlid A."/>
            <person name="Henrissat B."/>
            <person name="Grigoriev I.V."/>
            <person name="Hibbett D.S."/>
            <person name="Martin F."/>
        </authorList>
    </citation>
    <scope>NUCLEOTIDE SEQUENCE [LARGE SCALE GENOMIC DNA]</scope>
    <source>
        <strain evidence="8">UH-Slu-Lm8-n1</strain>
    </source>
</reference>
<dbReference type="EMBL" id="KN835133">
    <property type="protein sequence ID" value="KIK49349.1"/>
    <property type="molecule type" value="Genomic_DNA"/>
</dbReference>
<gene>
    <name evidence="7" type="ORF">CY34DRAFT_797295</name>
</gene>
<organism evidence="7 8">
    <name type="scientific">Suillus luteus UH-Slu-Lm8-n1</name>
    <dbReference type="NCBI Taxonomy" id="930992"/>
    <lineage>
        <taxon>Eukaryota</taxon>
        <taxon>Fungi</taxon>
        <taxon>Dikarya</taxon>
        <taxon>Basidiomycota</taxon>
        <taxon>Agaricomycotina</taxon>
        <taxon>Agaricomycetes</taxon>
        <taxon>Agaricomycetidae</taxon>
        <taxon>Boletales</taxon>
        <taxon>Suillineae</taxon>
        <taxon>Suillaceae</taxon>
        <taxon>Suillus</taxon>
    </lineage>
</organism>
<dbReference type="OrthoDB" id="10256906at2759"/>
<evidence type="ECO:0000259" key="6">
    <source>
        <dbReference type="Pfam" id="PF23274"/>
    </source>
</evidence>
<keyword evidence="3" id="KW-0333">Golgi apparatus</keyword>
<dbReference type="HOGENOM" id="CLU_004654_0_0_1"/>
<dbReference type="Pfam" id="PF23274">
    <property type="entry name" value="DUF7077"/>
    <property type="match status" value="1"/>
</dbReference>